<keyword evidence="3" id="KW-0378">Hydrolase</keyword>
<dbReference type="EMBL" id="KZ110593">
    <property type="protein sequence ID" value="OSX65116.1"/>
    <property type="molecule type" value="Genomic_DNA"/>
</dbReference>
<dbReference type="Pfam" id="PF12708">
    <property type="entry name" value="Pect-lyase_RHGA_epim"/>
    <property type="match status" value="2"/>
</dbReference>
<keyword evidence="1" id="KW-0732">Signal</keyword>
<dbReference type="FunFam" id="2.160.20.10:FF:000049">
    <property type="entry name" value="Putative exo-beta-1,3-glucanase"/>
    <property type="match status" value="1"/>
</dbReference>
<dbReference type="STRING" id="670580.A0A1X6N9J8"/>
<evidence type="ECO:0000313" key="4">
    <source>
        <dbReference type="Proteomes" id="UP000194127"/>
    </source>
</evidence>
<keyword evidence="4" id="KW-1185">Reference proteome</keyword>
<dbReference type="Gene3D" id="2.160.20.10">
    <property type="entry name" value="Single-stranded right-handed beta-helix, Pectin lyase-like"/>
    <property type="match status" value="2"/>
</dbReference>
<sequence>MLATLLLVGYGFLASTPLAQALGSACSTPISGGTAAAGDPFWMQNIDHQGTSAFNPDPSSYQVFRNVKDFGAAGDGTTDDTDAINSAISSGNRCGGGTCPSSTVTPAVVFFPQGTYKVSAPLIAYYYTQLIGDARVPPTILASSDFAGIAVIDVDPYIPGGYGAQWYNDTNNFFRSVRNFVIDLTEMPATSSATGLHWQVSQGTSLYNIVVEMSTASDTAHQGIFMENGSGGFFGDLVFNGGKYGMWVGNQQFTVRNVTFNNAQTAIFGDWNWGWTFQGVNINNCQVGFDLKTGGKSESDQTVGGEAIIDAVASDTPIFLRTSNASTSLAGSLVLNNIQLNNVPTAVGVVGGAVVLSGGTTTIASWGQGNVYSGTSSSYSFVQGNIAAPTKASSLLSGGKIFGRTRPQYEDYAVSQFISVKSEGAKGDGSTDDTAALQAVFSKYSGCNIIFFDAGTYVITSTLTVPAGTQMIGEAWSVIQGQGSAFADQSNPTPMVQVGASGSSGILEITDIIFSVQGPTPGAIVVEWNVNSPTQGGAGMWDSHIRLGGAAGTDLESSECPSGSDSTSCFAAFLALHLTSGSNAYLEGTWVWLADHDLDSDAQGQLTLFSGRGILSESAGPVWLIGTSTLFSLASEHHTLYQYSLVSAQDHYMGLIQTETPYYQPSPTPPTPFSLESSYNDPSFPSGQVAAWALNVQTSTDIIVFGAGHYSFYQNYAQTCLPNSDCQSQIVNVDSGSSIFIYNLATIGVTNQLSVAGAAVIPASDNVDGLQSTFTVWTQ</sequence>
<protein>
    <submittedName>
        <fullName evidence="3">Glycoside hydrolase family 55 protein</fullName>
    </submittedName>
</protein>
<proteinExistence type="predicted"/>
<feature type="domain" description="Rhamnogalacturonase A/B/Epimerase-like pectate lyase" evidence="2">
    <location>
        <begin position="417"/>
        <end position="485"/>
    </location>
</feature>
<dbReference type="InterPro" id="IPR051801">
    <property type="entry name" value="GH28_Enzymes"/>
</dbReference>
<dbReference type="AlphaFoldDB" id="A0A1X6N9J8"/>
<feature type="chain" id="PRO_5010868253" evidence="1">
    <location>
        <begin position="22"/>
        <end position="779"/>
    </location>
</feature>
<name>A0A1X6N9J8_9APHY</name>
<feature type="domain" description="Rhamnogalacturonase A/B/Epimerase-like pectate lyase" evidence="2">
    <location>
        <begin position="64"/>
        <end position="290"/>
    </location>
</feature>
<dbReference type="Proteomes" id="UP000194127">
    <property type="component" value="Unassembled WGS sequence"/>
</dbReference>
<dbReference type="InterPro" id="IPR012334">
    <property type="entry name" value="Pectin_lyas_fold"/>
</dbReference>
<gene>
    <name evidence="3" type="ORF">POSPLADRAFT_1073357</name>
</gene>
<dbReference type="GO" id="GO:0016787">
    <property type="term" value="F:hydrolase activity"/>
    <property type="evidence" value="ECO:0007669"/>
    <property type="project" value="UniProtKB-KW"/>
</dbReference>
<reference evidence="3 4" key="1">
    <citation type="submission" date="2017-04" db="EMBL/GenBank/DDBJ databases">
        <title>Genome Sequence of the Model Brown-Rot Fungus Postia placenta SB12.</title>
        <authorList>
            <consortium name="DOE Joint Genome Institute"/>
            <person name="Gaskell J."/>
            <person name="Kersten P."/>
            <person name="Larrondo L.F."/>
            <person name="Canessa P."/>
            <person name="Martinez D."/>
            <person name="Hibbett D."/>
            <person name="Schmoll M."/>
            <person name="Kubicek C.P."/>
            <person name="Martinez A.T."/>
            <person name="Yadav J."/>
            <person name="Master E."/>
            <person name="Magnuson J.K."/>
            <person name="James T."/>
            <person name="Yaver D."/>
            <person name="Berka R."/>
            <person name="Labutti K."/>
            <person name="Lipzen A."/>
            <person name="Aerts A."/>
            <person name="Barry K."/>
            <person name="Henrissat B."/>
            <person name="Blanchette R."/>
            <person name="Grigoriev I."/>
            <person name="Cullen D."/>
        </authorList>
    </citation>
    <scope>NUCLEOTIDE SEQUENCE [LARGE SCALE GENOMIC DNA]</scope>
    <source>
        <strain evidence="3 4">MAD-698-R-SB12</strain>
    </source>
</reference>
<dbReference type="InterPro" id="IPR024535">
    <property type="entry name" value="RHGA/B-epi-like_pectate_lyase"/>
</dbReference>
<dbReference type="OrthoDB" id="1046782at2759"/>
<dbReference type="RefSeq" id="XP_024341910.1">
    <property type="nucleotide sequence ID" value="XM_024482599.1"/>
</dbReference>
<dbReference type="CDD" id="cd23668">
    <property type="entry name" value="GH55_beta13glucanase-like"/>
    <property type="match status" value="1"/>
</dbReference>
<dbReference type="GeneID" id="36327548"/>
<dbReference type="InterPro" id="IPR011050">
    <property type="entry name" value="Pectin_lyase_fold/virulence"/>
</dbReference>
<dbReference type="PANTHER" id="PTHR31339:SF9">
    <property type="entry name" value="PLASMIN AND FIBRONECTIN-BINDING PROTEIN A"/>
    <property type="match status" value="1"/>
</dbReference>
<accession>A0A1X6N9J8</accession>
<evidence type="ECO:0000313" key="3">
    <source>
        <dbReference type="EMBL" id="OSX65116.1"/>
    </source>
</evidence>
<dbReference type="PANTHER" id="PTHR31339">
    <property type="entry name" value="PECTIN LYASE-RELATED"/>
    <property type="match status" value="1"/>
</dbReference>
<organism evidence="3 4">
    <name type="scientific">Postia placenta MAD-698-R-SB12</name>
    <dbReference type="NCBI Taxonomy" id="670580"/>
    <lineage>
        <taxon>Eukaryota</taxon>
        <taxon>Fungi</taxon>
        <taxon>Dikarya</taxon>
        <taxon>Basidiomycota</taxon>
        <taxon>Agaricomycotina</taxon>
        <taxon>Agaricomycetes</taxon>
        <taxon>Polyporales</taxon>
        <taxon>Adustoporiaceae</taxon>
        <taxon>Rhodonia</taxon>
    </lineage>
</organism>
<evidence type="ECO:0000259" key="2">
    <source>
        <dbReference type="Pfam" id="PF12708"/>
    </source>
</evidence>
<feature type="signal peptide" evidence="1">
    <location>
        <begin position="1"/>
        <end position="21"/>
    </location>
</feature>
<dbReference type="SUPFAM" id="SSF51126">
    <property type="entry name" value="Pectin lyase-like"/>
    <property type="match status" value="2"/>
</dbReference>
<evidence type="ECO:0000256" key="1">
    <source>
        <dbReference type="SAM" id="SignalP"/>
    </source>
</evidence>